<name>A0A9J7KH86_BRAFL</name>
<protein>
    <submittedName>
        <fullName evidence="5">Uncharacterized protein LOC118404034</fullName>
    </submittedName>
</protein>
<dbReference type="InterPro" id="IPR002889">
    <property type="entry name" value="WSC_carb-bd"/>
</dbReference>
<feature type="chain" id="PRO_5039907610" evidence="2">
    <location>
        <begin position="25"/>
        <end position="195"/>
    </location>
</feature>
<reference evidence="4" key="1">
    <citation type="journal article" date="2020" name="Nat. Ecol. Evol.">
        <title>Deeply conserved synteny resolves early events in vertebrate evolution.</title>
        <authorList>
            <person name="Simakov O."/>
            <person name="Marletaz F."/>
            <person name="Yue J.X."/>
            <person name="O'Connell B."/>
            <person name="Jenkins J."/>
            <person name="Brandt A."/>
            <person name="Calef R."/>
            <person name="Tung C.H."/>
            <person name="Huang T.K."/>
            <person name="Schmutz J."/>
            <person name="Satoh N."/>
            <person name="Yu J.K."/>
            <person name="Putnam N.H."/>
            <person name="Green R.E."/>
            <person name="Rokhsar D.S."/>
        </authorList>
    </citation>
    <scope>NUCLEOTIDE SEQUENCE [LARGE SCALE GENOMIC DNA]</scope>
    <source>
        <strain evidence="4">S238N-H82</strain>
    </source>
</reference>
<gene>
    <name evidence="5" type="primary">LOC118404034</name>
</gene>
<proteinExistence type="predicted"/>
<dbReference type="Proteomes" id="UP000001554">
    <property type="component" value="Chromosome 2"/>
</dbReference>
<dbReference type="KEGG" id="bfo:118404034"/>
<evidence type="ECO:0000313" key="4">
    <source>
        <dbReference type="Proteomes" id="UP000001554"/>
    </source>
</evidence>
<evidence type="ECO:0000313" key="5">
    <source>
        <dbReference type="RefSeq" id="XP_035658858.1"/>
    </source>
</evidence>
<accession>A0A9J7KH86</accession>
<dbReference type="PROSITE" id="PS51212">
    <property type="entry name" value="WSC"/>
    <property type="match status" value="1"/>
</dbReference>
<evidence type="ECO:0000256" key="1">
    <source>
        <dbReference type="SAM" id="MobiDB-lite"/>
    </source>
</evidence>
<keyword evidence="4" id="KW-1185">Reference proteome</keyword>
<sequence length="195" mass="21618">MLKVEGLLLAALVTFYPWKTVTLSDCTDAYNITDPEYVGCYQNFSQPNTDPFLPVQIPGVHVDTANDCIACCVTENVRYNFAGIEAKSEDEFRCTCGNRKENFYDALIPFTDCTPCPGNNSQSCGFQGVRVSVYRVPQYTDYSTKPYGTSNSSLTTLSLETPESTTTTAQPPSRTTDRTSRQPTTSEFCIVSRNI</sequence>
<dbReference type="AlphaFoldDB" id="A0A9J7KH86"/>
<dbReference type="Pfam" id="PF01822">
    <property type="entry name" value="WSC"/>
    <property type="match status" value="1"/>
</dbReference>
<evidence type="ECO:0000256" key="2">
    <source>
        <dbReference type="SAM" id="SignalP"/>
    </source>
</evidence>
<evidence type="ECO:0000259" key="3">
    <source>
        <dbReference type="PROSITE" id="PS51212"/>
    </source>
</evidence>
<organism evidence="4 5">
    <name type="scientific">Branchiostoma floridae</name>
    <name type="common">Florida lancelet</name>
    <name type="synonym">Amphioxus</name>
    <dbReference type="NCBI Taxonomy" id="7739"/>
    <lineage>
        <taxon>Eukaryota</taxon>
        <taxon>Metazoa</taxon>
        <taxon>Chordata</taxon>
        <taxon>Cephalochordata</taxon>
        <taxon>Leptocardii</taxon>
        <taxon>Amphioxiformes</taxon>
        <taxon>Branchiostomatidae</taxon>
        <taxon>Branchiostoma</taxon>
    </lineage>
</organism>
<feature type="compositionally biased region" description="Low complexity" evidence="1">
    <location>
        <begin position="149"/>
        <end position="174"/>
    </location>
</feature>
<dbReference type="OrthoDB" id="5985073at2759"/>
<keyword evidence="2" id="KW-0732">Signal</keyword>
<feature type="region of interest" description="Disordered" evidence="1">
    <location>
        <begin position="145"/>
        <end position="184"/>
    </location>
</feature>
<feature type="domain" description="WSC" evidence="3">
    <location>
        <begin position="34"/>
        <end position="137"/>
    </location>
</feature>
<reference evidence="5" key="2">
    <citation type="submission" date="2025-08" db="UniProtKB">
        <authorList>
            <consortium name="RefSeq"/>
        </authorList>
    </citation>
    <scope>IDENTIFICATION</scope>
    <source>
        <strain evidence="5">S238N-H82</strain>
        <tissue evidence="5">Testes</tissue>
    </source>
</reference>
<dbReference type="GeneID" id="118404034"/>
<dbReference type="RefSeq" id="XP_035658858.1">
    <property type="nucleotide sequence ID" value="XM_035802965.1"/>
</dbReference>
<feature type="signal peptide" evidence="2">
    <location>
        <begin position="1"/>
        <end position="24"/>
    </location>
</feature>